<accession>A0A3M7Q6V7</accession>
<name>A0A3M7Q6V7_BRAPC</name>
<reference evidence="1 2" key="1">
    <citation type="journal article" date="2018" name="Sci. Rep.">
        <title>Genomic signatures of local adaptation to the degree of environmental predictability in rotifers.</title>
        <authorList>
            <person name="Franch-Gras L."/>
            <person name="Hahn C."/>
            <person name="Garcia-Roger E.M."/>
            <person name="Carmona M.J."/>
            <person name="Serra M."/>
            <person name="Gomez A."/>
        </authorList>
    </citation>
    <scope>NUCLEOTIDE SEQUENCE [LARGE SCALE GENOMIC DNA]</scope>
    <source>
        <strain evidence="1">HYR1</strain>
    </source>
</reference>
<proteinExistence type="predicted"/>
<comment type="caution">
    <text evidence="1">The sequence shown here is derived from an EMBL/GenBank/DDBJ whole genome shotgun (WGS) entry which is preliminary data.</text>
</comment>
<keyword evidence="2" id="KW-1185">Reference proteome</keyword>
<gene>
    <name evidence="1" type="ORF">BpHYR1_027606</name>
</gene>
<evidence type="ECO:0000313" key="2">
    <source>
        <dbReference type="Proteomes" id="UP000276133"/>
    </source>
</evidence>
<sequence>MIFYNFYQHQTSDLGYRNYICELVSLIEKNQLNRANYKSIVKCCCGKVSDFSGNMIIARNAVMMLITRHIGLILLEESYSQEISNCQLTPTTINNPRKRKEYRKIQ</sequence>
<dbReference type="Proteomes" id="UP000276133">
    <property type="component" value="Unassembled WGS sequence"/>
</dbReference>
<dbReference type="EMBL" id="REGN01007137">
    <property type="protein sequence ID" value="RNA07167.1"/>
    <property type="molecule type" value="Genomic_DNA"/>
</dbReference>
<dbReference type="AlphaFoldDB" id="A0A3M7Q6V7"/>
<evidence type="ECO:0000313" key="1">
    <source>
        <dbReference type="EMBL" id="RNA07167.1"/>
    </source>
</evidence>
<protein>
    <submittedName>
        <fullName evidence="1">Uncharacterized protein</fullName>
    </submittedName>
</protein>
<organism evidence="1 2">
    <name type="scientific">Brachionus plicatilis</name>
    <name type="common">Marine rotifer</name>
    <name type="synonym">Brachionus muelleri</name>
    <dbReference type="NCBI Taxonomy" id="10195"/>
    <lineage>
        <taxon>Eukaryota</taxon>
        <taxon>Metazoa</taxon>
        <taxon>Spiralia</taxon>
        <taxon>Gnathifera</taxon>
        <taxon>Rotifera</taxon>
        <taxon>Eurotatoria</taxon>
        <taxon>Monogononta</taxon>
        <taxon>Pseudotrocha</taxon>
        <taxon>Ploima</taxon>
        <taxon>Brachionidae</taxon>
        <taxon>Brachionus</taxon>
    </lineage>
</organism>